<evidence type="ECO:0000256" key="4">
    <source>
        <dbReference type="RuleBase" id="RU004560"/>
    </source>
</evidence>
<keyword evidence="3 4" id="KW-0342">GTP-binding</keyword>
<evidence type="ECO:0000256" key="1">
    <source>
        <dbReference type="ARBA" id="ARBA00004266"/>
    </source>
</evidence>
<proteinExistence type="inferred from homology"/>
<dbReference type="Gene3D" id="3.40.50.300">
    <property type="entry name" value="P-loop containing nucleotide triphosphate hydrolases"/>
    <property type="match status" value="1"/>
</dbReference>
<evidence type="ECO:0000256" key="3">
    <source>
        <dbReference type="ARBA" id="ARBA00023134"/>
    </source>
</evidence>
<reference evidence="7 8" key="1">
    <citation type="submission" date="2019-07" db="EMBL/GenBank/DDBJ databases">
        <authorList>
            <person name="Friedrich A."/>
            <person name="Schacherer J."/>
        </authorList>
    </citation>
    <scope>NUCLEOTIDE SEQUENCE [LARGE SCALE GENOMIC DNA]</scope>
</reference>
<gene>
    <name evidence="7" type="primary">CDC11</name>
    <name evidence="7" type="ORF">DEBR0S5_03840G</name>
</gene>
<dbReference type="Pfam" id="PF00735">
    <property type="entry name" value="Septin"/>
    <property type="match status" value="1"/>
</dbReference>
<protein>
    <submittedName>
        <fullName evidence="7">DEBR0S5_03840g1_1</fullName>
    </submittedName>
</protein>
<dbReference type="PIRSF" id="PIRSF006698">
    <property type="entry name" value="Septin"/>
    <property type="match status" value="1"/>
</dbReference>
<name>A0A7D9H1U3_DEKBR</name>
<dbReference type="CDD" id="cd01850">
    <property type="entry name" value="CDC_Septin"/>
    <property type="match status" value="1"/>
</dbReference>
<evidence type="ECO:0000259" key="6">
    <source>
        <dbReference type="PROSITE" id="PS51719"/>
    </source>
</evidence>
<evidence type="ECO:0000313" key="7">
    <source>
        <dbReference type="EMBL" id="VUG19480.1"/>
    </source>
</evidence>
<comment type="subcellular location">
    <subcellularLocation>
        <location evidence="1">Bud neck</location>
    </subcellularLocation>
</comment>
<dbReference type="EMBL" id="CABFWN010000005">
    <property type="protein sequence ID" value="VUG19480.1"/>
    <property type="molecule type" value="Genomic_DNA"/>
</dbReference>
<dbReference type="SUPFAM" id="SSF52540">
    <property type="entry name" value="P-loop containing nucleoside triphosphate hydrolases"/>
    <property type="match status" value="1"/>
</dbReference>
<dbReference type="Proteomes" id="UP000478008">
    <property type="component" value="Unassembled WGS sequence"/>
</dbReference>
<accession>A0A7D9H1U3</accession>
<dbReference type="InterPro" id="IPR016491">
    <property type="entry name" value="Septin"/>
</dbReference>
<evidence type="ECO:0000313" key="8">
    <source>
        <dbReference type="Proteomes" id="UP000478008"/>
    </source>
</evidence>
<evidence type="ECO:0000256" key="2">
    <source>
        <dbReference type="ARBA" id="ARBA00022741"/>
    </source>
</evidence>
<dbReference type="PROSITE" id="PS51719">
    <property type="entry name" value="G_SEPTIN"/>
    <property type="match status" value="1"/>
</dbReference>
<dbReference type="InterPro" id="IPR030379">
    <property type="entry name" value="G_SEPTIN_dom"/>
</dbReference>
<keyword evidence="2 4" id="KW-0547">Nucleotide-binding</keyword>
<evidence type="ECO:0000256" key="5">
    <source>
        <dbReference type="SAM" id="Coils"/>
    </source>
</evidence>
<comment type="similarity">
    <text evidence="4">Belongs to the TRAFAC class TrmE-Era-EngA-EngB-Septin-like GTPase superfamily. Septin GTPase family.</text>
</comment>
<keyword evidence="5" id="KW-0175">Coiled coil</keyword>
<dbReference type="GO" id="GO:0005938">
    <property type="term" value="C:cell cortex"/>
    <property type="evidence" value="ECO:0007669"/>
    <property type="project" value="UniProtKB-ARBA"/>
</dbReference>
<feature type="coiled-coil region" evidence="5">
    <location>
        <begin position="379"/>
        <end position="431"/>
    </location>
</feature>
<sequence>MVTVIESSAVLRKKKILKKSLNFTVMVIGQSGTGRSTFINSLCDQLIVEPSSTVKLYSPEELGNPDRELQLRKSTVELEDEEGVRINLNLIDTPGFGDSINNDSSFQVIKDYIKYQFDEILIEESKLRRNPRFKDNRVHVCLYFIVPTGHGLREIDVRVIRSLGSFVNILPCISKSDSLTMDELKLNKRLIKEDIDHYNLPVFDFTNSYFNMEDTLDDESIELNKYLQKTMPFAIMGSNATVKDKETGEMKRVRKYPWGAVDIFDNEISDVLTLKTTLLVTHLDDFKDYTHEVLYENYRARTLSEVENGEGNGSANANAGTSIASDINRAAEITRRRMASSKISGSLAVSHTDLNSDINKSSIATELKEDEHSVCTSEMDPKEEQIKLEEERLKAFEQRVQRDLLLKRKEIEDRERELAEIEKRLASQELTD</sequence>
<organism evidence="7 8">
    <name type="scientific">Dekkera bruxellensis</name>
    <name type="common">Brettanomyces custersii</name>
    <dbReference type="NCBI Taxonomy" id="5007"/>
    <lineage>
        <taxon>Eukaryota</taxon>
        <taxon>Fungi</taxon>
        <taxon>Dikarya</taxon>
        <taxon>Ascomycota</taxon>
        <taxon>Saccharomycotina</taxon>
        <taxon>Pichiomycetes</taxon>
        <taxon>Pichiales</taxon>
        <taxon>Pichiaceae</taxon>
        <taxon>Brettanomyces</taxon>
    </lineage>
</organism>
<dbReference type="GO" id="GO:0032156">
    <property type="term" value="C:septin cytoskeleton"/>
    <property type="evidence" value="ECO:0007669"/>
    <property type="project" value="UniProtKB-ARBA"/>
</dbReference>
<dbReference type="AlphaFoldDB" id="A0A7D9H1U3"/>
<dbReference type="PANTHER" id="PTHR18884">
    <property type="entry name" value="SEPTIN"/>
    <property type="match status" value="1"/>
</dbReference>
<dbReference type="GO" id="GO:0005525">
    <property type="term" value="F:GTP binding"/>
    <property type="evidence" value="ECO:0007669"/>
    <property type="project" value="UniProtKB-KW"/>
</dbReference>
<keyword evidence="8" id="KW-1185">Reference proteome</keyword>
<dbReference type="InterPro" id="IPR027417">
    <property type="entry name" value="P-loop_NTPase"/>
</dbReference>
<feature type="domain" description="Septin-type G" evidence="6">
    <location>
        <begin position="19"/>
        <end position="305"/>
    </location>
</feature>
<dbReference type="GO" id="GO:0005935">
    <property type="term" value="C:cellular bud neck"/>
    <property type="evidence" value="ECO:0007669"/>
    <property type="project" value="UniProtKB-SubCell"/>
</dbReference>